<feature type="region of interest" description="Disordered" evidence="1">
    <location>
        <begin position="1"/>
        <end position="30"/>
    </location>
</feature>
<dbReference type="KEGG" id="raj:RA11412_0554"/>
<dbReference type="EMBL" id="AP017895">
    <property type="protein sequence ID" value="BAV86853.1"/>
    <property type="molecule type" value="Genomic_DNA"/>
</dbReference>
<evidence type="ECO:0000313" key="2">
    <source>
        <dbReference type="EMBL" id="BAV86853.1"/>
    </source>
</evidence>
<dbReference type="AlphaFoldDB" id="A0A2Z5QWY9"/>
<gene>
    <name evidence="2" type="ORF">RA11412_0554</name>
</gene>
<keyword evidence="3" id="KW-1185">Reference proteome</keyword>
<dbReference type="Proteomes" id="UP000250241">
    <property type="component" value="Chromosome"/>
</dbReference>
<accession>A0A2Z5QWY9</accession>
<proteinExistence type="predicted"/>
<organism evidence="2 3">
    <name type="scientific">Rothia aeria</name>
    <dbReference type="NCBI Taxonomy" id="172042"/>
    <lineage>
        <taxon>Bacteria</taxon>
        <taxon>Bacillati</taxon>
        <taxon>Actinomycetota</taxon>
        <taxon>Actinomycetes</taxon>
        <taxon>Micrococcales</taxon>
        <taxon>Micrococcaceae</taxon>
        <taxon>Rothia</taxon>
    </lineage>
</organism>
<protein>
    <submittedName>
        <fullName evidence="2">Uncharacterized protein</fullName>
    </submittedName>
</protein>
<evidence type="ECO:0000256" key="1">
    <source>
        <dbReference type="SAM" id="MobiDB-lite"/>
    </source>
</evidence>
<reference evidence="2 3" key="1">
    <citation type="submission" date="2016-10" db="EMBL/GenBank/DDBJ databases">
        <title>Genome sequence of Rothia aeria strain JCM11412.</title>
        <authorList>
            <person name="Nambu T."/>
        </authorList>
    </citation>
    <scope>NUCLEOTIDE SEQUENCE [LARGE SCALE GENOMIC DNA]</scope>
    <source>
        <strain evidence="2 3">JCM 11412</strain>
    </source>
</reference>
<name>A0A2Z5QWY9_9MICC</name>
<sequence length="46" mass="4897">MYSLQSEPTPPPINTSSGAGILLSAEERLADTQPPLALRAMVRTKS</sequence>
<evidence type="ECO:0000313" key="3">
    <source>
        <dbReference type="Proteomes" id="UP000250241"/>
    </source>
</evidence>